<accession>A0A7S4PKB9</accession>
<gene>
    <name evidence="2" type="ORF">GTHE00462_LOCUS36945</name>
</gene>
<reference evidence="2" key="1">
    <citation type="submission" date="2021-01" db="EMBL/GenBank/DDBJ databases">
        <authorList>
            <person name="Corre E."/>
            <person name="Pelletier E."/>
            <person name="Niang G."/>
            <person name="Scheremetjew M."/>
            <person name="Finn R."/>
            <person name="Kale V."/>
            <person name="Holt S."/>
            <person name="Cochrane G."/>
            <person name="Meng A."/>
            <person name="Brown T."/>
            <person name="Cohen L."/>
        </authorList>
    </citation>
    <scope>NUCLEOTIDE SEQUENCE</scope>
    <source>
        <strain evidence="2">CCMP 2712</strain>
    </source>
</reference>
<dbReference type="EMBL" id="HBKN01047341">
    <property type="protein sequence ID" value="CAE2337290.1"/>
    <property type="molecule type" value="Transcribed_RNA"/>
</dbReference>
<sequence length="350" mass="39314">MRISTSSMLAATVALLLLLMVGLTSNMKTEGQREALLSSQAGNNDPSDQQEQATFFQALGGMGELNSEEGVQSHSASRKVRAAEKFKELESQSLLNRAQEEDQQANELVLHAKSLAQMILRKQAMVKIRKWIAAKQKAELKKSLQRTATKETKKIQIEHATSVGKARRSHAEHKKAITTRLEQHFKPPTVEKARAKTTMVDAVHAHHAREQQLSRDFSLPIPDYKKEYKQWEFSKLRRYAREHDMFTRSDFCNSDSVIRSVSRTQLKQFFGKSWQSVPYDLHSLAAITTCLKQLGLEASKDGEFAHGSLRGKSSTIVDCANGNEKACSKLASDPQAMSEMKKLLPSVHHK</sequence>
<proteinExistence type="predicted"/>
<feature type="signal peptide" evidence="1">
    <location>
        <begin position="1"/>
        <end position="26"/>
    </location>
</feature>
<evidence type="ECO:0000256" key="1">
    <source>
        <dbReference type="SAM" id="SignalP"/>
    </source>
</evidence>
<evidence type="ECO:0000313" key="2">
    <source>
        <dbReference type="EMBL" id="CAE2337290.1"/>
    </source>
</evidence>
<dbReference type="AlphaFoldDB" id="A0A7S4PKB9"/>
<keyword evidence="1" id="KW-0732">Signal</keyword>
<name>A0A7S4PKB9_GUITH</name>
<organism evidence="2">
    <name type="scientific">Guillardia theta</name>
    <name type="common">Cryptophyte</name>
    <name type="synonym">Cryptomonas phi</name>
    <dbReference type="NCBI Taxonomy" id="55529"/>
    <lineage>
        <taxon>Eukaryota</taxon>
        <taxon>Cryptophyceae</taxon>
        <taxon>Pyrenomonadales</taxon>
        <taxon>Geminigeraceae</taxon>
        <taxon>Guillardia</taxon>
    </lineage>
</organism>
<protein>
    <submittedName>
        <fullName evidence="2">Uncharacterized protein</fullName>
    </submittedName>
</protein>
<feature type="chain" id="PRO_5030761190" evidence="1">
    <location>
        <begin position="27"/>
        <end position="350"/>
    </location>
</feature>